<dbReference type="OrthoDB" id="8954335at2759"/>
<protein>
    <recommendedName>
        <fullName evidence="3">G domain-containing protein</fullName>
    </recommendedName>
</protein>
<dbReference type="CDD" id="cd00882">
    <property type="entry name" value="Ras_like_GTPase"/>
    <property type="match status" value="1"/>
</dbReference>
<reference evidence="4" key="1">
    <citation type="journal article" date="2021" name="Nat. Commun.">
        <title>Genetic determinants of endophytism in the Arabidopsis root mycobiome.</title>
        <authorList>
            <person name="Mesny F."/>
            <person name="Miyauchi S."/>
            <person name="Thiergart T."/>
            <person name="Pickel B."/>
            <person name="Atanasova L."/>
            <person name="Karlsson M."/>
            <person name="Huettel B."/>
            <person name="Barry K.W."/>
            <person name="Haridas S."/>
            <person name="Chen C."/>
            <person name="Bauer D."/>
            <person name="Andreopoulos W."/>
            <person name="Pangilinan J."/>
            <person name="LaButti K."/>
            <person name="Riley R."/>
            <person name="Lipzen A."/>
            <person name="Clum A."/>
            <person name="Drula E."/>
            <person name="Henrissat B."/>
            <person name="Kohler A."/>
            <person name="Grigoriev I.V."/>
            <person name="Martin F.M."/>
            <person name="Hacquard S."/>
        </authorList>
    </citation>
    <scope>NUCLEOTIDE SEQUENCE</scope>
    <source>
        <strain evidence="4">MPI-CAGE-CH-0235</strain>
    </source>
</reference>
<dbReference type="Proteomes" id="UP000813444">
    <property type="component" value="Unassembled WGS sequence"/>
</dbReference>
<keyword evidence="1" id="KW-0175">Coiled coil</keyword>
<dbReference type="Pfam" id="PF01926">
    <property type="entry name" value="MMR_HSR1"/>
    <property type="match status" value="1"/>
</dbReference>
<evidence type="ECO:0000313" key="5">
    <source>
        <dbReference type="Proteomes" id="UP000813444"/>
    </source>
</evidence>
<gene>
    <name evidence="4" type="ORF">B0I35DRAFT_437209</name>
</gene>
<keyword evidence="5" id="KW-1185">Reference proteome</keyword>
<organism evidence="4 5">
    <name type="scientific">Stachybotrys elegans</name>
    <dbReference type="NCBI Taxonomy" id="80388"/>
    <lineage>
        <taxon>Eukaryota</taxon>
        <taxon>Fungi</taxon>
        <taxon>Dikarya</taxon>
        <taxon>Ascomycota</taxon>
        <taxon>Pezizomycotina</taxon>
        <taxon>Sordariomycetes</taxon>
        <taxon>Hypocreomycetidae</taxon>
        <taxon>Hypocreales</taxon>
        <taxon>Stachybotryaceae</taxon>
        <taxon>Stachybotrys</taxon>
    </lineage>
</organism>
<evidence type="ECO:0000256" key="1">
    <source>
        <dbReference type="SAM" id="Coils"/>
    </source>
</evidence>
<feature type="coiled-coil region" evidence="1">
    <location>
        <begin position="249"/>
        <end position="341"/>
    </location>
</feature>
<name>A0A8K0SL06_9HYPO</name>
<dbReference type="EMBL" id="JAGPNK010000010">
    <property type="protein sequence ID" value="KAH7312521.1"/>
    <property type="molecule type" value="Genomic_DNA"/>
</dbReference>
<proteinExistence type="predicted"/>
<comment type="caution">
    <text evidence="4">The sequence shown here is derived from an EMBL/GenBank/DDBJ whole genome shotgun (WGS) entry which is preliminary data.</text>
</comment>
<dbReference type="InterPro" id="IPR027417">
    <property type="entry name" value="P-loop_NTPase"/>
</dbReference>
<dbReference type="Gene3D" id="3.40.50.300">
    <property type="entry name" value="P-loop containing nucleotide triphosphate hydrolases"/>
    <property type="match status" value="1"/>
</dbReference>
<feature type="domain" description="G" evidence="3">
    <location>
        <begin position="33"/>
        <end position="113"/>
    </location>
</feature>
<dbReference type="SUPFAM" id="SSF52540">
    <property type="entry name" value="P-loop containing nucleoside triphosphate hydrolases"/>
    <property type="match status" value="1"/>
</dbReference>
<evidence type="ECO:0000313" key="4">
    <source>
        <dbReference type="EMBL" id="KAH7312521.1"/>
    </source>
</evidence>
<sequence length="619" mass="71358">MAADLREHVWGDAGTSLMNTPEGRLPRPTDVYIAVMGVTGSGKSSFIAQCSGKPVRIGHDLNACTSTVGVYEYDMSPQRRVYLIDTPGFDDTLRSDAEVLKEIATWLGESYKKKILLNGIIYLHRITDRRMQGSARRNLILFKQLCGQNCLKKVVLVTTMWDQVHDDTGEMRESELKKTRDFWGWMVEEGSSVYRHDHTKDSATRIIHTLAEHNEPIVTDLQRELVDEHRRLNDTSAGRGMQSELVRQKKKLVDEYDDMGKKLEIAKREHDVAVEEMLQEERALARGEIERMDQAISSLRLNFEKLVADRDERYTSWKDQLEEIRQRTERLEVEQGQVEERRGERNSVATLVSPVSSAASTHEEARTFPGTGSIIPDKMPQQPMIAYQALRMPQDSRIASVSLWGDVVCIIGDCSINSYEYPKLKFTSGPKTDYLRQVSFGETVDGSKSWIARYDQNWMKSDNLEIVYPELAQGIRQRDIQTLQCCFLGPDRQYFARWEDGCARYLSQTNFSRYLEGRNHIVDVSFGFDRTCFLVYVAPGNKHNYYYELKSHYQDLSYFLTLRENRKIIILGITLDPGSTTDYILVYTYSKLLSSKERKIRYCCSEANSSLMSNFWYKS</sequence>
<evidence type="ECO:0000259" key="3">
    <source>
        <dbReference type="Pfam" id="PF01926"/>
    </source>
</evidence>
<dbReference type="GO" id="GO:0005525">
    <property type="term" value="F:GTP binding"/>
    <property type="evidence" value="ECO:0007669"/>
    <property type="project" value="InterPro"/>
</dbReference>
<dbReference type="InterPro" id="IPR006073">
    <property type="entry name" value="GTP-bd"/>
</dbReference>
<accession>A0A8K0SL06</accession>
<dbReference type="AlphaFoldDB" id="A0A8K0SL06"/>
<evidence type="ECO:0000256" key="2">
    <source>
        <dbReference type="SAM" id="MobiDB-lite"/>
    </source>
</evidence>
<feature type="region of interest" description="Disordered" evidence="2">
    <location>
        <begin position="353"/>
        <end position="377"/>
    </location>
</feature>